<dbReference type="InterPro" id="IPR005674">
    <property type="entry name" value="CocE/Ser_esterase"/>
</dbReference>
<keyword evidence="1" id="KW-0378">Hydrolase</keyword>
<organism evidence="3 4">
    <name type="scientific">Penicillium atrosanguineum</name>
    <dbReference type="NCBI Taxonomy" id="1132637"/>
    <lineage>
        <taxon>Eukaryota</taxon>
        <taxon>Fungi</taxon>
        <taxon>Dikarya</taxon>
        <taxon>Ascomycota</taxon>
        <taxon>Pezizomycotina</taxon>
        <taxon>Eurotiomycetes</taxon>
        <taxon>Eurotiomycetidae</taxon>
        <taxon>Eurotiales</taxon>
        <taxon>Aspergillaceae</taxon>
        <taxon>Penicillium</taxon>
    </lineage>
</organism>
<name>A0A9W9QEU1_9EURO</name>
<dbReference type="GO" id="GO:0008239">
    <property type="term" value="F:dipeptidyl-peptidase activity"/>
    <property type="evidence" value="ECO:0007669"/>
    <property type="project" value="InterPro"/>
</dbReference>
<dbReference type="Gene3D" id="2.60.120.260">
    <property type="entry name" value="Galactose-binding domain-like"/>
    <property type="match status" value="1"/>
</dbReference>
<dbReference type="SUPFAM" id="SSF53474">
    <property type="entry name" value="alpha/beta-Hydrolases"/>
    <property type="match status" value="1"/>
</dbReference>
<reference evidence="3" key="2">
    <citation type="journal article" date="2023" name="IMA Fungus">
        <title>Comparative genomic study of the Penicillium genus elucidates a diverse pangenome and 15 lateral gene transfer events.</title>
        <authorList>
            <person name="Petersen C."/>
            <person name="Sorensen T."/>
            <person name="Nielsen M.R."/>
            <person name="Sondergaard T.E."/>
            <person name="Sorensen J.L."/>
            <person name="Fitzpatrick D.A."/>
            <person name="Frisvad J.C."/>
            <person name="Nielsen K.L."/>
        </authorList>
    </citation>
    <scope>NUCLEOTIDE SEQUENCE</scope>
    <source>
        <strain evidence="3">IBT 21472</strain>
    </source>
</reference>
<dbReference type="InterPro" id="IPR029058">
    <property type="entry name" value="AB_hydrolase_fold"/>
</dbReference>
<dbReference type="InterPro" id="IPR000383">
    <property type="entry name" value="Xaa-Pro-like_dom"/>
</dbReference>
<evidence type="ECO:0000259" key="2">
    <source>
        <dbReference type="SMART" id="SM00939"/>
    </source>
</evidence>
<dbReference type="AlphaFoldDB" id="A0A9W9QEU1"/>
<dbReference type="GO" id="GO:0072330">
    <property type="term" value="P:monocarboxylic acid biosynthetic process"/>
    <property type="evidence" value="ECO:0007669"/>
    <property type="project" value="UniProtKB-ARBA"/>
</dbReference>
<dbReference type="InterPro" id="IPR013736">
    <property type="entry name" value="Xaa-Pro_dipept_C"/>
</dbReference>
<dbReference type="Gene3D" id="3.40.50.1820">
    <property type="entry name" value="alpha/beta hydrolase"/>
    <property type="match status" value="1"/>
</dbReference>
<reference evidence="3" key="1">
    <citation type="submission" date="2022-12" db="EMBL/GenBank/DDBJ databases">
        <authorList>
            <person name="Petersen C."/>
        </authorList>
    </citation>
    <scope>NUCLEOTIDE SEQUENCE</scope>
    <source>
        <strain evidence="3">IBT 21472</strain>
    </source>
</reference>
<evidence type="ECO:0000256" key="1">
    <source>
        <dbReference type="ARBA" id="ARBA00022801"/>
    </source>
</evidence>
<dbReference type="SUPFAM" id="SSF49785">
    <property type="entry name" value="Galactose-binding domain-like"/>
    <property type="match status" value="1"/>
</dbReference>
<evidence type="ECO:0000313" key="4">
    <source>
        <dbReference type="Proteomes" id="UP001147746"/>
    </source>
</evidence>
<dbReference type="SMART" id="SM00939">
    <property type="entry name" value="PepX_C"/>
    <property type="match status" value="1"/>
</dbReference>
<dbReference type="Pfam" id="PF08530">
    <property type="entry name" value="PepX_C"/>
    <property type="match status" value="1"/>
</dbReference>
<evidence type="ECO:0000313" key="3">
    <source>
        <dbReference type="EMBL" id="KAJ5331659.1"/>
    </source>
</evidence>
<dbReference type="EMBL" id="JAPZBO010000001">
    <property type="protein sequence ID" value="KAJ5331659.1"/>
    <property type="molecule type" value="Genomic_DNA"/>
</dbReference>
<feature type="domain" description="Xaa-Pro dipeptidyl-peptidase C-terminal" evidence="2">
    <location>
        <begin position="323"/>
        <end position="558"/>
    </location>
</feature>
<accession>A0A9W9QEU1</accession>
<dbReference type="InterPro" id="IPR008979">
    <property type="entry name" value="Galactose-bd-like_sf"/>
</dbReference>
<dbReference type="Proteomes" id="UP001147746">
    <property type="component" value="Unassembled WGS sequence"/>
</dbReference>
<comment type="caution">
    <text evidence="3">The sequence shown here is derived from an EMBL/GenBank/DDBJ whole genome shotgun (WGS) entry which is preliminary data.</text>
</comment>
<sequence length="565" mass="62185">MTGQPVKRSFAGASLDYLGARYVGAGPEACSYTTQAIEIPMTDGVKLAADYYAPELPDNQKSAGLIMIQCCYGRGSGISFINARIFAARGYQALFVSTRGTYGSEGTFDPGSNEQSDSQDIVAWMRQQPWYPGSFATLGASYLGYSQWALLHDPPADCVAAVIPVGPHDQAWHAWGTGSFRLDRASWSDLMSKCDEEKGSFLSRLANIPGLSFLRSSELEEAVAGLPLEASLQKYFGDKAPWLFEYLKHPNVDDDYWTPRRHHIALQRANIPILLISGWYDTFTTQTMHQFKHLRGRGVNVNLVVGPWTHVQGSGLYSMPEILDFLSEHVAKTEDARSNREVGVPHARQARIFITGSQEWRSMPTWPPDTRPKTLYLQENNGIGPGPPVLDTSPASFVFDPLNPTPSIGGNQMSSGGRVDDSAYAKRSDVLAFTSEPLSEDLEILGIPSVRLIHTSDPPFADLFIRLSEVDTHGVSHNITEIYQVLDPSRDTSKPLNLDLQDCAHRFRVGTRMRLIVAGGSFPMYARSLGTDEDRLRSDKTTPQKHTITIAGGVSQLVLPTTSAV</sequence>
<dbReference type="Pfam" id="PF02129">
    <property type="entry name" value="Peptidase_S15"/>
    <property type="match status" value="1"/>
</dbReference>
<protein>
    <recommendedName>
        <fullName evidence="2">Xaa-Pro dipeptidyl-peptidase C-terminal domain-containing protein</fullName>
    </recommendedName>
</protein>
<dbReference type="NCBIfam" id="TIGR00976">
    <property type="entry name" value="CocE_NonD"/>
    <property type="match status" value="1"/>
</dbReference>
<proteinExistence type="predicted"/>
<dbReference type="GO" id="GO:0017000">
    <property type="term" value="P:antibiotic biosynthetic process"/>
    <property type="evidence" value="ECO:0007669"/>
    <property type="project" value="UniProtKB-ARBA"/>
</dbReference>
<dbReference type="Gene3D" id="1.10.3020.10">
    <property type="entry name" value="alpha-amino acid ester hydrolase ( Helical cap domain)"/>
    <property type="match status" value="1"/>
</dbReference>
<keyword evidence="4" id="KW-1185">Reference proteome</keyword>
<gene>
    <name evidence="3" type="ORF">N7476_001442</name>
</gene>